<protein>
    <submittedName>
        <fullName evidence="1">Uncharacterized protein</fullName>
    </submittedName>
</protein>
<proteinExistence type="predicted"/>
<dbReference type="Bgee" id="ENSPREG00000003606">
    <property type="expression patterns" value="Expressed in caudal fin"/>
</dbReference>
<evidence type="ECO:0000313" key="1">
    <source>
        <dbReference type="Ensembl" id="ENSPREP00000005164.1"/>
    </source>
</evidence>
<reference evidence="2" key="1">
    <citation type="submission" date="2013-11" db="EMBL/GenBank/DDBJ databases">
        <title>The genomic landscape of the Guanapo guppy.</title>
        <authorList>
            <person name="Kuenstner A."/>
            <person name="Dreyer C."/>
        </authorList>
    </citation>
    <scope>NUCLEOTIDE SEQUENCE</scope>
    <source>
        <strain evidence="2">Guanapo</strain>
    </source>
</reference>
<name>A0A3P9N6I2_POERE</name>
<reference evidence="1" key="3">
    <citation type="submission" date="2025-09" db="UniProtKB">
        <authorList>
            <consortium name="Ensembl"/>
        </authorList>
    </citation>
    <scope>IDENTIFICATION</scope>
    <source>
        <strain evidence="1">Guanapo</strain>
    </source>
</reference>
<evidence type="ECO:0000313" key="2">
    <source>
        <dbReference type="Proteomes" id="UP000242638"/>
    </source>
</evidence>
<sequence>KMWAGVLTTVWFWTEPAELQRQRSNVCGQAVQKTSGEASPFPKDANKCW</sequence>
<dbReference type="Ensembl" id="ENSPRET00000005234.1">
    <property type="protein sequence ID" value="ENSPREP00000005164.1"/>
    <property type="gene ID" value="ENSPREG00000003606.1"/>
</dbReference>
<dbReference type="AlphaFoldDB" id="A0A3P9N6I2"/>
<accession>A0A3P9N6I2</accession>
<reference evidence="1" key="2">
    <citation type="submission" date="2025-08" db="UniProtKB">
        <authorList>
            <consortium name="Ensembl"/>
        </authorList>
    </citation>
    <scope>IDENTIFICATION</scope>
    <source>
        <strain evidence="1">Guanapo</strain>
    </source>
</reference>
<keyword evidence="2" id="KW-1185">Reference proteome</keyword>
<organism evidence="1 2">
    <name type="scientific">Poecilia reticulata</name>
    <name type="common">Guppy</name>
    <name type="synonym">Acanthophacelus reticulatus</name>
    <dbReference type="NCBI Taxonomy" id="8081"/>
    <lineage>
        <taxon>Eukaryota</taxon>
        <taxon>Metazoa</taxon>
        <taxon>Chordata</taxon>
        <taxon>Craniata</taxon>
        <taxon>Vertebrata</taxon>
        <taxon>Euteleostomi</taxon>
        <taxon>Actinopterygii</taxon>
        <taxon>Neopterygii</taxon>
        <taxon>Teleostei</taxon>
        <taxon>Neoteleostei</taxon>
        <taxon>Acanthomorphata</taxon>
        <taxon>Ovalentaria</taxon>
        <taxon>Atherinomorphae</taxon>
        <taxon>Cyprinodontiformes</taxon>
        <taxon>Poeciliidae</taxon>
        <taxon>Poeciliinae</taxon>
        <taxon>Poecilia</taxon>
    </lineage>
</organism>
<dbReference type="Proteomes" id="UP000242638">
    <property type="component" value="Unassembled WGS sequence"/>
</dbReference>